<evidence type="ECO:0000313" key="2">
    <source>
        <dbReference type="Proteomes" id="UP000287243"/>
    </source>
</evidence>
<dbReference type="Proteomes" id="UP000287243">
    <property type="component" value="Chromosome"/>
</dbReference>
<dbReference type="EMBL" id="CP019384">
    <property type="protein sequence ID" value="QAT16731.1"/>
    <property type="molecule type" value="Genomic_DNA"/>
</dbReference>
<dbReference type="KEGG" id="vai:BU251_02775"/>
<sequence length="63" mass="7504">MTNTDNPHMDNKDEVLEKKIRLDDSAYRFKRVLEILLEADLKRLQKLCQDEKAETSRKLKNIT</sequence>
<dbReference type="RefSeq" id="WP_128699368.1">
    <property type="nucleotide sequence ID" value="NZ_CP019384.1"/>
</dbReference>
<evidence type="ECO:0000313" key="1">
    <source>
        <dbReference type="EMBL" id="QAT16731.1"/>
    </source>
</evidence>
<dbReference type="AlphaFoldDB" id="A0A410P3R5"/>
<proteinExistence type="predicted"/>
<keyword evidence="2" id="KW-1185">Reference proteome</keyword>
<protein>
    <submittedName>
        <fullName evidence="1">Uncharacterized protein</fullName>
    </submittedName>
</protein>
<reference evidence="1 2" key="1">
    <citation type="submission" date="2017-01" db="EMBL/GenBank/DDBJ databases">
        <title>First insights into the biology of 'candidatus Vampirococcus archaeovorus'.</title>
        <authorList>
            <person name="Kizina J."/>
            <person name="Jordan S."/>
            <person name="Stueber K."/>
            <person name="Reinhardt R."/>
            <person name="Harder J."/>
        </authorList>
    </citation>
    <scope>NUCLEOTIDE SEQUENCE [LARGE SCALE GENOMIC DNA]</scope>
    <source>
        <strain evidence="1 2">LiM</strain>
    </source>
</reference>
<organism evidence="1 2">
    <name type="scientific">Velamenicoccus archaeovorus</name>
    <dbReference type="NCBI Taxonomy" id="1930593"/>
    <lineage>
        <taxon>Bacteria</taxon>
        <taxon>Pseudomonadati</taxon>
        <taxon>Candidatus Omnitrophota</taxon>
        <taxon>Candidatus Velamenicoccus</taxon>
    </lineage>
</organism>
<name>A0A410P3R5_VELA1</name>
<accession>A0A410P3R5</accession>
<gene>
    <name evidence="1" type="ORF">BU251_02775</name>
</gene>